<gene>
    <name evidence="6" type="ORF">CANTADRAFT_5451</name>
</gene>
<keyword evidence="2" id="KW-0812">Transmembrane</keyword>
<dbReference type="PANTHER" id="PTHR11863">
    <property type="entry name" value="STEROL DESATURASE"/>
    <property type="match status" value="1"/>
</dbReference>
<dbReference type="RefSeq" id="XP_020064856.1">
    <property type="nucleotide sequence ID" value="XM_020210330.1"/>
</dbReference>
<dbReference type="InterPro" id="IPR050307">
    <property type="entry name" value="Sterol_Desaturase_Related"/>
</dbReference>
<dbReference type="GeneID" id="30984466"/>
<dbReference type="Pfam" id="PF04116">
    <property type="entry name" value="FA_hydroxylase"/>
    <property type="match status" value="1"/>
</dbReference>
<keyword evidence="7" id="KW-1185">Reference proteome</keyword>
<keyword evidence="4" id="KW-0472">Membrane</keyword>
<comment type="subcellular location">
    <subcellularLocation>
        <location evidence="1">Membrane</location>
    </subcellularLocation>
</comment>
<dbReference type="GO" id="GO:0005506">
    <property type="term" value="F:iron ion binding"/>
    <property type="evidence" value="ECO:0007669"/>
    <property type="project" value="InterPro"/>
</dbReference>
<evidence type="ECO:0000256" key="3">
    <source>
        <dbReference type="ARBA" id="ARBA00022989"/>
    </source>
</evidence>
<proteinExistence type="predicted"/>
<sequence length="332" mass="38757">MDSLITLTNRIAPPRNFTLLLSSPAKAPLILVYPKPDLISGIPDGVLALIAPVAAYWTYATIFHVIDVYQLAEKYRIHPSEEEEARNKAPLSAVLQDVVIQHIVQTVIGYLVYQLDGPPVTGYEVYQMWRIKHNFLPAFVPDIAVYYGYMYGWSLVRICVAFVFIDSWQYWLHRLMHTNRYLYRRFHSRHHRLYVPYAFGALYNDPVEGFLLDTAGTGLASILLGLSPRECIVLYTFATLKTVDDHCGYRLPYDLFQVIFPNNSIYHDIHHQSWGIKHNFSQPFFTVWDYFFGTQYQFTKEYKEQQQRITLAKYKEFLASKTARKTETKKEI</sequence>
<reference evidence="7" key="1">
    <citation type="submission" date="2016-05" db="EMBL/GenBank/DDBJ databases">
        <title>Comparative genomics of biotechnologically important yeasts.</title>
        <authorList>
            <consortium name="DOE Joint Genome Institute"/>
            <person name="Riley R."/>
            <person name="Haridas S."/>
            <person name="Wolfe K.H."/>
            <person name="Lopes M.R."/>
            <person name="Hittinger C.T."/>
            <person name="Goker M."/>
            <person name="Salamov A."/>
            <person name="Wisecaver J."/>
            <person name="Long T.M."/>
            <person name="Aerts A.L."/>
            <person name="Barry K."/>
            <person name="Choi C."/>
            <person name="Clum A."/>
            <person name="Coughlan A.Y."/>
            <person name="Deshpande S."/>
            <person name="Douglass A.P."/>
            <person name="Hanson S.J."/>
            <person name="Klenk H.-P."/>
            <person name="Labutti K."/>
            <person name="Lapidus A."/>
            <person name="Lindquist E."/>
            <person name="Lipzen A."/>
            <person name="Meier-Kolthoff J.P."/>
            <person name="Ohm R.A."/>
            <person name="Otillar R.P."/>
            <person name="Pangilinan J."/>
            <person name="Peng Y."/>
            <person name="Rokas A."/>
            <person name="Rosa C.A."/>
            <person name="Scheuner C."/>
            <person name="Sibirny A.A."/>
            <person name="Slot J.C."/>
            <person name="Stielow J.B."/>
            <person name="Sun H."/>
            <person name="Kurtzman C.P."/>
            <person name="Blackwell M."/>
            <person name="Grigoriev I.V."/>
            <person name="Jeffries T.W."/>
        </authorList>
    </citation>
    <scope>NUCLEOTIDE SEQUENCE [LARGE SCALE GENOMIC DNA]</scope>
    <source>
        <strain evidence="7">NRRL Y-17324</strain>
    </source>
</reference>
<evidence type="ECO:0000313" key="6">
    <source>
        <dbReference type="EMBL" id="ODV79734.1"/>
    </source>
</evidence>
<protein>
    <submittedName>
        <fullName evidence="6">Protein SUR2</fullName>
    </submittedName>
</protein>
<accession>A0A1E4SJQ4</accession>
<dbReference type="Proteomes" id="UP000094285">
    <property type="component" value="Unassembled WGS sequence"/>
</dbReference>
<dbReference type="GO" id="GO:0005789">
    <property type="term" value="C:endoplasmic reticulum membrane"/>
    <property type="evidence" value="ECO:0007669"/>
    <property type="project" value="EnsemblFungi"/>
</dbReference>
<dbReference type="OrthoDB" id="408954at2759"/>
<keyword evidence="3" id="KW-1133">Transmembrane helix</keyword>
<dbReference type="InterPro" id="IPR006694">
    <property type="entry name" value="Fatty_acid_hydroxylase"/>
</dbReference>
<evidence type="ECO:0000313" key="7">
    <source>
        <dbReference type="Proteomes" id="UP000094285"/>
    </source>
</evidence>
<feature type="domain" description="Fatty acid hydroxylase" evidence="5">
    <location>
        <begin position="159"/>
        <end position="294"/>
    </location>
</feature>
<dbReference type="GO" id="GO:0042284">
    <property type="term" value="F:sphingolipid delta-4 desaturase activity"/>
    <property type="evidence" value="ECO:0007669"/>
    <property type="project" value="EnsemblFungi"/>
</dbReference>
<evidence type="ECO:0000256" key="2">
    <source>
        <dbReference type="ARBA" id="ARBA00022692"/>
    </source>
</evidence>
<name>A0A1E4SJQ4_9ASCO</name>
<dbReference type="STRING" id="984487.A0A1E4SJQ4"/>
<evidence type="ECO:0000256" key="4">
    <source>
        <dbReference type="ARBA" id="ARBA00023136"/>
    </source>
</evidence>
<evidence type="ECO:0000259" key="5">
    <source>
        <dbReference type="Pfam" id="PF04116"/>
    </source>
</evidence>
<evidence type="ECO:0000256" key="1">
    <source>
        <dbReference type="ARBA" id="ARBA00004370"/>
    </source>
</evidence>
<dbReference type="EMBL" id="KV453911">
    <property type="protein sequence ID" value="ODV79734.1"/>
    <property type="molecule type" value="Genomic_DNA"/>
</dbReference>
<dbReference type="GO" id="GO:0051999">
    <property type="term" value="P:mannosyl-inositol phosphorylceramide biosynthetic process"/>
    <property type="evidence" value="ECO:0007669"/>
    <property type="project" value="EnsemblFungi"/>
</dbReference>
<organism evidence="6 7">
    <name type="scientific">Suhomyces tanzawaensis NRRL Y-17324</name>
    <dbReference type="NCBI Taxonomy" id="984487"/>
    <lineage>
        <taxon>Eukaryota</taxon>
        <taxon>Fungi</taxon>
        <taxon>Dikarya</taxon>
        <taxon>Ascomycota</taxon>
        <taxon>Saccharomycotina</taxon>
        <taxon>Pichiomycetes</taxon>
        <taxon>Debaryomycetaceae</taxon>
        <taxon>Suhomyces</taxon>
    </lineage>
</organism>
<dbReference type="AlphaFoldDB" id="A0A1E4SJQ4"/>
<dbReference type="GO" id="GO:0102772">
    <property type="term" value="F:sphingolipid C4-monooxygenase activity"/>
    <property type="evidence" value="ECO:0007669"/>
    <property type="project" value="EnsemblFungi"/>
</dbReference>